<name>A0ABW5IKX2_9BACT</name>
<evidence type="ECO:0000313" key="3">
    <source>
        <dbReference type="EMBL" id="MFD2513864.1"/>
    </source>
</evidence>
<sequence>MKKFTIHTLAPALALLALGCSSPTAMLSSEYDDMYYSSSDKTEYVAPQATASNQSYQNYDNTEEAEREVRNSEYSNRSNAVTDNYYGDEYYDGREYNPRDNWYRPNYSFVDPYWGSAYTPRHYAYSRYNQAFYDPFYDPFYYDPFFYDPFFRRSHWNNGISVVISYNYGWGGWHRPYYNRWYPNNPFYHGYYGGYYNNVYAGHNWYYDRPIIVNPVRTQYGPRDARGTVVTDGRRDAGRPIRGEAFEGEVVGPEGTRSTTENARPARPSRRTGDATVMPEAGTDMKEAMPERPRRTEYYVPRESRDRSSQQPERVGGEQEQRRVIQPQPRERRGTRGTRSPEYTPIRRENSVPQQRPVQTRPARQERREYTPPPSRSNDRRESSSSSSEKRSGGRPSRGQ</sequence>
<feature type="compositionally biased region" description="Basic and acidic residues" evidence="1">
    <location>
        <begin position="283"/>
        <end position="308"/>
    </location>
</feature>
<feature type="region of interest" description="Disordered" evidence="1">
    <location>
        <begin position="223"/>
        <end position="400"/>
    </location>
</feature>
<feature type="region of interest" description="Disordered" evidence="1">
    <location>
        <begin position="49"/>
        <end position="81"/>
    </location>
</feature>
<feature type="chain" id="PRO_5045458606" description="YXWGXW repeat-containing protein" evidence="2">
    <location>
        <begin position="28"/>
        <end position="400"/>
    </location>
</feature>
<protein>
    <recommendedName>
        <fullName evidence="5">YXWGXW repeat-containing protein</fullName>
    </recommendedName>
</protein>
<feature type="signal peptide" evidence="2">
    <location>
        <begin position="1"/>
        <end position="27"/>
    </location>
</feature>
<keyword evidence="2" id="KW-0732">Signal</keyword>
<evidence type="ECO:0000256" key="2">
    <source>
        <dbReference type="SAM" id="SignalP"/>
    </source>
</evidence>
<evidence type="ECO:0000313" key="4">
    <source>
        <dbReference type="Proteomes" id="UP001597544"/>
    </source>
</evidence>
<organism evidence="3 4">
    <name type="scientific">Pontibacter locisalis</name>
    <dbReference type="NCBI Taxonomy" id="1719035"/>
    <lineage>
        <taxon>Bacteria</taxon>
        <taxon>Pseudomonadati</taxon>
        <taxon>Bacteroidota</taxon>
        <taxon>Cytophagia</taxon>
        <taxon>Cytophagales</taxon>
        <taxon>Hymenobacteraceae</taxon>
        <taxon>Pontibacter</taxon>
    </lineage>
</organism>
<dbReference type="Proteomes" id="UP001597544">
    <property type="component" value="Unassembled WGS sequence"/>
</dbReference>
<feature type="compositionally biased region" description="Basic and acidic residues" evidence="1">
    <location>
        <begin position="232"/>
        <end position="245"/>
    </location>
</feature>
<gene>
    <name evidence="3" type="ORF">ACFSRY_08305</name>
</gene>
<evidence type="ECO:0008006" key="5">
    <source>
        <dbReference type="Google" id="ProtNLM"/>
    </source>
</evidence>
<feature type="compositionally biased region" description="Polar residues" evidence="1">
    <location>
        <begin position="72"/>
        <end position="81"/>
    </location>
</feature>
<keyword evidence="4" id="KW-1185">Reference proteome</keyword>
<dbReference type="RefSeq" id="WP_377505281.1">
    <property type="nucleotide sequence ID" value="NZ_JBHULU010000012.1"/>
</dbReference>
<feature type="compositionally biased region" description="Basic and acidic residues" evidence="1">
    <location>
        <begin position="315"/>
        <end position="334"/>
    </location>
</feature>
<dbReference type="EMBL" id="JBHULU010000012">
    <property type="protein sequence ID" value="MFD2513864.1"/>
    <property type="molecule type" value="Genomic_DNA"/>
</dbReference>
<reference evidence="4" key="1">
    <citation type="journal article" date="2019" name="Int. J. Syst. Evol. Microbiol.">
        <title>The Global Catalogue of Microorganisms (GCM) 10K type strain sequencing project: providing services to taxonomists for standard genome sequencing and annotation.</title>
        <authorList>
            <consortium name="The Broad Institute Genomics Platform"/>
            <consortium name="The Broad Institute Genome Sequencing Center for Infectious Disease"/>
            <person name="Wu L."/>
            <person name="Ma J."/>
        </authorList>
    </citation>
    <scope>NUCLEOTIDE SEQUENCE [LARGE SCALE GENOMIC DNA]</scope>
    <source>
        <strain evidence="4">KCTC 42498</strain>
    </source>
</reference>
<dbReference type="PROSITE" id="PS51257">
    <property type="entry name" value="PROKAR_LIPOPROTEIN"/>
    <property type="match status" value="1"/>
</dbReference>
<accession>A0ABW5IKX2</accession>
<comment type="caution">
    <text evidence="3">The sequence shown here is derived from an EMBL/GenBank/DDBJ whole genome shotgun (WGS) entry which is preliminary data.</text>
</comment>
<feature type="compositionally biased region" description="Polar residues" evidence="1">
    <location>
        <begin position="49"/>
        <end position="60"/>
    </location>
</feature>
<feature type="compositionally biased region" description="Basic and acidic residues" evidence="1">
    <location>
        <begin position="377"/>
        <end position="392"/>
    </location>
</feature>
<evidence type="ECO:0000256" key="1">
    <source>
        <dbReference type="SAM" id="MobiDB-lite"/>
    </source>
</evidence>
<proteinExistence type="predicted"/>